<dbReference type="Gene3D" id="3.40.718.10">
    <property type="entry name" value="Isopropylmalate Dehydrogenase"/>
    <property type="match status" value="1"/>
</dbReference>
<reference evidence="5 6" key="1">
    <citation type="submission" date="2022-08" db="EMBL/GenBank/DDBJ databases">
        <title>Genome Sequence of the sulphate-reducing bacterium, Pseudodesulfovibrio sp. SYK.</title>
        <authorList>
            <person name="Kondo R."/>
            <person name="Kataoka T."/>
        </authorList>
    </citation>
    <scope>NUCLEOTIDE SEQUENCE [LARGE SCALE GENOMIC DNA]</scope>
    <source>
        <strain evidence="5 6">SYK</strain>
    </source>
</reference>
<evidence type="ECO:0000259" key="4">
    <source>
        <dbReference type="Pfam" id="PF01515"/>
    </source>
</evidence>
<name>A0ABN6S633_9BACT</name>
<dbReference type="PANTHER" id="PTHR43356">
    <property type="entry name" value="PHOSPHATE ACETYLTRANSFERASE"/>
    <property type="match status" value="1"/>
</dbReference>
<dbReference type="SUPFAM" id="SSF53659">
    <property type="entry name" value="Isocitrate/Isopropylmalate dehydrogenase-like"/>
    <property type="match status" value="1"/>
</dbReference>
<evidence type="ECO:0000313" key="6">
    <source>
        <dbReference type="Proteomes" id="UP001317742"/>
    </source>
</evidence>
<dbReference type="EMBL" id="AP026709">
    <property type="protein sequence ID" value="BDQ38742.1"/>
    <property type="molecule type" value="Genomic_DNA"/>
</dbReference>
<accession>A0ABN6S633</accession>
<organism evidence="5 6">
    <name type="scientific">Pseudodesulfovibrio nedwellii</name>
    <dbReference type="NCBI Taxonomy" id="2973072"/>
    <lineage>
        <taxon>Bacteria</taxon>
        <taxon>Pseudomonadati</taxon>
        <taxon>Thermodesulfobacteriota</taxon>
        <taxon>Desulfovibrionia</taxon>
        <taxon>Desulfovibrionales</taxon>
        <taxon>Desulfovibrionaceae</taxon>
    </lineage>
</organism>
<dbReference type="InterPro" id="IPR050500">
    <property type="entry name" value="Phos_Acetyltrans/Butyryltrans"/>
</dbReference>
<dbReference type="Proteomes" id="UP001317742">
    <property type="component" value="Chromosome"/>
</dbReference>
<comment type="similarity">
    <text evidence="1">Belongs to the phosphate acetyltransferase and butyryltransferase family.</text>
</comment>
<evidence type="ECO:0000313" key="5">
    <source>
        <dbReference type="EMBL" id="BDQ38742.1"/>
    </source>
</evidence>
<dbReference type="PIRSF" id="PIRSF000428">
    <property type="entry name" value="P_Ac_trans"/>
    <property type="match status" value="1"/>
</dbReference>
<dbReference type="PANTHER" id="PTHR43356:SF2">
    <property type="entry name" value="PHOSPHATE ACETYLTRANSFERASE"/>
    <property type="match status" value="1"/>
</dbReference>
<dbReference type="RefSeq" id="WP_281761235.1">
    <property type="nucleotide sequence ID" value="NZ_AP026709.1"/>
</dbReference>
<dbReference type="Pfam" id="PF01515">
    <property type="entry name" value="PTA_PTB"/>
    <property type="match status" value="1"/>
</dbReference>
<keyword evidence="6" id="KW-1185">Reference proteome</keyword>
<proteinExistence type="inferred from homology"/>
<sequence length="298" mass="31729">MLKDFNELIEKAKSGRQYKVCVAAAQDGELLHAVKLAVDMGFMRPVLVGNEKTVRDLAAEVGLTDFELVACDDVDECAAVAVEIVKSGRADVLMKGIINTATYMRAILNRETGLRNGSLISALAVYDLKEYHKLIYCSDSGINTAPDVEQKQAILVNALGAMKRLGMDCPNVAALTASETVHPKIQASVDADMLVKLAEKGEIPSCVIEGPIAFDVAFDRHAAEHKGIDSKVSGEVDLILAPNIETGNALGKSWLTLSNAKWAGVVLGTTHPVVLGSRSDTAEVKINSIALACLLAQS</sequence>
<evidence type="ECO:0000256" key="3">
    <source>
        <dbReference type="ARBA" id="ARBA00023315"/>
    </source>
</evidence>
<keyword evidence="3" id="KW-0012">Acyltransferase</keyword>
<gene>
    <name evidence="5" type="primary">ptb</name>
    <name evidence="5" type="ORF">SYK_31020</name>
</gene>
<keyword evidence="2" id="KW-0808">Transferase</keyword>
<evidence type="ECO:0000256" key="2">
    <source>
        <dbReference type="ARBA" id="ARBA00022679"/>
    </source>
</evidence>
<feature type="domain" description="Phosphate acetyl/butaryl transferase" evidence="4">
    <location>
        <begin position="76"/>
        <end position="293"/>
    </location>
</feature>
<protein>
    <submittedName>
        <fullName evidence="5">Phosphate butyryltransferase</fullName>
    </submittedName>
</protein>
<dbReference type="InterPro" id="IPR012147">
    <property type="entry name" value="P_Ac_Bu_trans"/>
</dbReference>
<evidence type="ECO:0000256" key="1">
    <source>
        <dbReference type="ARBA" id="ARBA00005656"/>
    </source>
</evidence>
<dbReference type="InterPro" id="IPR002505">
    <property type="entry name" value="PTA_PTB"/>
</dbReference>